<evidence type="ECO:0000313" key="2">
    <source>
        <dbReference type="EMBL" id="ODQ63893.1"/>
    </source>
</evidence>
<accession>A0A1E3PEQ5</accession>
<feature type="region of interest" description="Disordered" evidence="1">
    <location>
        <begin position="1"/>
        <end position="40"/>
    </location>
</feature>
<gene>
    <name evidence="2" type="ORF">NADFUDRAFT_43540</name>
</gene>
<dbReference type="AlphaFoldDB" id="A0A1E3PEQ5"/>
<reference evidence="2 3" key="1">
    <citation type="journal article" date="2016" name="Proc. Natl. Acad. Sci. U.S.A.">
        <title>Comparative genomics of biotechnologically important yeasts.</title>
        <authorList>
            <person name="Riley R."/>
            <person name="Haridas S."/>
            <person name="Wolfe K.H."/>
            <person name="Lopes M.R."/>
            <person name="Hittinger C.T."/>
            <person name="Goeker M."/>
            <person name="Salamov A.A."/>
            <person name="Wisecaver J.H."/>
            <person name="Long T.M."/>
            <person name="Calvey C.H."/>
            <person name="Aerts A.L."/>
            <person name="Barry K.W."/>
            <person name="Choi C."/>
            <person name="Clum A."/>
            <person name="Coughlan A.Y."/>
            <person name="Deshpande S."/>
            <person name="Douglass A.P."/>
            <person name="Hanson S.J."/>
            <person name="Klenk H.-P."/>
            <person name="LaButti K.M."/>
            <person name="Lapidus A."/>
            <person name="Lindquist E.A."/>
            <person name="Lipzen A.M."/>
            <person name="Meier-Kolthoff J.P."/>
            <person name="Ohm R.A."/>
            <person name="Otillar R.P."/>
            <person name="Pangilinan J.L."/>
            <person name="Peng Y."/>
            <person name="Rokas A."/>
            <person name="Rosa C.A."/>
            <person name="Scheuner C."/>
            <person name="Sibirny A.A."/>
            <person name="Slot J.C."/>
            <person name="Stielow J.B."/>
            <person name="Sun H."/>
            <person name="Kurtzman C.P."/>
            <person name="Blackwell M."/>
            <person name="Grigoriev I.V."/>
            <person name="Jeffries T.W."/>
        </authorList>
    </citation>
    <scope>NUCLEOTIDE SEQUENCE [LARGE SCALE GENOMIC DNA]</scope>
    <source>
        <strain evidence="2 3">DSM 6958</strain>
    </source>
</reference>
<dbReference type="Proteomes" id="UP000095009">
    <property type="component" value="Unassembled WGS sequence"/>
</dbReference>
<feature type="compositionally biased region" description="Polar residues" evidence="1">
    <location>
        <begin position="22"/>
        <end position="37"/>
    </location>
</feature>
<organism evidence="2 3">
    <name type="scientific">Nadsonia fulvescens var. elongata DSM 6958</name>
    <dbReference type="NCBI Taxonomy" id="857566"/>
    <lineage>
        <taxon>Eukaryota</taxon>
        <taxon>Fungi</taxon>
        <taxon>Dikarya</taxon>
        <taxon>Ascomycota</taxon>
        <taxon>Saccharomycotina</taxon>
        <taxon>Dipodascomycetes</taxon>
        <taxon>Dipodascales</taxon>
        <taxon>Dipodascales incertae sedis</taxon>
        <taxon>Nadsonia</taxon>
    </lineage>
</organism>
<evidence type="ECO:0000313" key="3">
    <source>
        <dbReference type="Proteomes" id="UP000095009"/>
    </source>
</evidence>
<feature type="compositionally biased region" description="Polar residues" evidence="1">
    <location>
        <begin position="93"/>
        <end position="107"/>
    </location>
</feature>
<evidence type="ECO:0000256" key="1">
    <source>
        <dbReference type="SAM" id="MobiDB-lite"/>
    </source>
</evidence>
<sequence>MAVYDGIVNGNQSNQEGEKENSGTSSKPSRFSMNPKTKSFEFNVKERSHKNLIEKNQRFAFKLWQNAKINNVDNSEQKLKLKEYSDRRKGWENSASMSTSGANQGWA</sequence>
<proteinExistence type="predicted"/>
<protein>
    <submittedName>
        <fullName evidence="2">Uncharacterized protein</fullName>
    </submittedName>
</protein>
<keyword evidence="3" id="KW-1185">Reference proteome</keyword>
<name>A0A1E3PEQ5_9ASCO</name>
<dbReference type="EMBL" id="KV454413">
    <property type="protein sequence ID" value="ODQ63893.1"/>
    <property type="molecule type" value="Genomic_DNA"/>
</dbReference>
<feature type="region of interest" description="Disordered" evidence="1">
    <location>
        <begin position="85"/>
        <end position="107"/>
    </location>
</feature>